<dbReference type="AlphaFoldDB" id="A0AB34J5Y8"/>
<dbReference type="Proteomes" id="UP001515480">
    <property type="component" value="Unassembled WGS sequence"/>
</dbReference>
<comment type="caution">
    <text evidence="3">The sequence shown here is derived from an EMBL/GenBank/DDBJ whole genome shotgun (WGS) entry which is preliminary data.</text>
</comment>
<dbReference type="EMBL" id="JBGBPQ010000013">
    <property type="protein sequence ID" value="KAL1512063.1"/>
    <property type="molecule type" value="Genomic_DNA"/>
</dbReference>
<dbReference type="InterPro" id="IPR058502">
    <property type="entry name" value="PLL-like_beta-prop"/>
</dbReference>
<evidence type="ECO:0000313" key="5">
    <source>
        <dbReference type="Proteomes" id="UP001515480"/>
    </source>
</evidence>
<evidence type="ECO:0000313" key="4">
    <source>
        <dbReference type="EMBL" id="KAL1512066.1"/>
    </source>
</evidence>
<feature type="domain" description="PLL-like beta propeller" evidence="2">
    <location>
        <begin position="67"/>
        <end position="162"/>
    </location>
</feature>
<organism evidence="3 5">
    <name type="scientific">Prymnesium parvum</name>
    <name type="common">Toxic golden alga</name>
    <dbReference type="NCBI Taxonomy" id="97485"/>
    <lineage>
        <taxon>Eukaryota</taxon>
        <taxon>Haptista</taxon>
        <taxon>Haptophyta</taxon>
        <taxon>Prymnesiophyceae</taxon>
        <taxon>Prymnesiales</taxon>
        <taxon>Prymnesiaceae</taxon>
        <taxon>Prymnesium</taxon>
    </lineage>
</organism>
<sequence length="270" mass="29968">MLSFSIALLLYSAHAAPLPSTSAAAALPRIPPLPRLATTADVHRHRGRSLYNNSVLPQNDTFHQQFAMVVNPYYGLHVFARGENGSLFHMFQTSDKADESGGMPMSGWHCLTPMNGTASDGTHALIWWDDPVAALNLDGRAEIFIRITGDLVLWHMYQTNAKDPLAWDRPRGPVCLCNFPPCQGQTLCGTHASCDNKGVDCNHQDPAEYWSDHTGFPTSNMNTHVDRSTGLVSLFYRGFDGRVYRDVQLKAGNSSKYTSQQPYMFDGIFE</sequence>
<dbReference type="EMBL" id="JBGBPQ010000013">
    <property type="protein sequence ID" value="KAL1512066.1"/>
    <property type="molecule type" value="Genomic_DNA"/>
</dbReference>
<feature type="signal peptide" evidence="1">
    <location>
        <begin position="1"/>
        <end position="15"/>
    </location>
</feature>
<accession>A0AB34J5Y8</accession>
<evidence type="ECO:0000256" key="1">
    <source>
        <dbReference type="SAM" id="SignalP"/>
    </source>
</evidence>
<reference evidence="3 5" key="1">
    <citation type="journal article" date="2024" name="Science">
        <title>Giant polyketide synthase enzymes in the biosynthesis of giant marine polyether toxins.</title>
        <authorList>
            <person name="Fallon T.R."/>
            <person name="Shende V.V."/>
            <person name="Wierzbicki I.H."/>
            <person name="Pendleton A.L."/>
            <person name="Watervoot N.F."/>
            <person name="Auber R.P."/>
            <person name="Gonzalez D.J."/>
            <person name="Wisecaver J.H."/>
            <person name="Moore B.S."/>
        </authorList>
    </citation>
    <scope>NUCLEOTIDE SEQUENCE [LARGE SCALE GENOMIC DNA]</scope>
    <source>
        <strain evidence="3 5">12B1</strain>
    </source>
</reference>
<gene>
    <name evidence="3" type="ORF">AB1Y20_005336</name>
    <name evidence="4" type="ORF">AB1Y20_005339</name>
</gene>
<protein>
    <recommendedName>
        <fullName evidence="2">PLL-like beta propeller domain-containing protein</fullName>
    </recommendedName>
</protein>
<keyword evidence="5" id="KW-1185">Reference proteome</keyword>
<dbReference type="Pfam" id="PF26607">
    <property type="entry name" value="DUF8189"/>
    <property type="match status" value="1"/>
</dbReference>
<name>A0AB34J5Y8_PRYPA</name>
<keyword evidence="1" id="KW-0732">Signal</keyword>
<evidence type="ECO:0000259" key="2">
    <source>
        <dbReference type="Pfam" id="PF26607"/>
    </source>
</evidence>
<evidence type="ECO:0000313" key="3">
    <source>
        <dbReference type="EMBL" id="KAL1512063.1"/>
    </source>
</evidence>
<feature type="chain" id="PRO_5044172786" description="PLL-like beta propeller domain-containing protein" evidence="1">
    <location>
        <begin position="16"/>
        <end position="270"/>
    </location>
</feature>
<proteinExistence type="predicted"/>